<reference evidence="2" key="1">
    <citation type="journal article" date="2019" name="Sci. Rep.">
        <title>Draft genome of Tanacetum cinerariifolium, the natural source of mosquito coil.</title>
        <authorList>
            <person name="Yamashiro T."/>
            <person name="Shiraishi A."/>
            <person name="Satake H."/>
            <person name="Nakayama K."/>
        </authorList>
    </citation>
    <scope>NUCLEOTIDE SEQUENCE</scope>
</reference>
<proteinExistence type="predicted"/>
<evidence type="ECO:0000256" key="1">
    <source>
        <dbReference type="SAM" id="MobiDB-lite"/>
    </source>
</evidence>
<feature type="region of interest" description="Disordered" evidence="1">
    <location>
        <begin position="1"/>
        <end position="24"/>
    </location>
</feature>
<comment type="caution">
    <text evidence="2">The sequence shown here is derived from an EMBL/GenBank/DDBJ whole genome shotgun (WGS) entry which is preliminary data.</text>
</comment>
<evidence type="ECO:0000313" key="2">
    <source>
        <dbReference type="EMBL" id="GEU57714.1"/>
    </source>
</evidence>
<protein>
    <submittedName>
        <fullName evidence="2">Uncharacterized protein</fullName>
    </submittedName>
</protein>
<name>A0A6L2LBY5_TANCI</name>
<accession>A0A6L2LBY5</accession>
<sequence>MQTTHDAEEPATMPHDSPLPRIQSLGNVEGSLTLNELTDAEIAKQLQEAIAKADSAHDIDWNAPGVLRYHVLQNRSFFVAKEVMKKSGFDLQQKQFAKEVSEKKDDNSSKPVGGKKEATAKYEKEKEELRLSLKIIHNDGSEVNYEPLSKKLPIVSWEYQLMGKMEAKDMEDLILVVTTARRVSTAKEINIKKEVD</sequence>
<gene>
    <name evidence="2" type="ORF">Tci_029692</name>
</gene>
<feature type="region of interest" description="Disordered" evidence="1">
    <location>
        <begin position="99"/>
        <end position="121"/>
    </location>
</feature>
<organism evidence="2">
    <name type="scientific">Tanacetum cinerariifolium</name>
    <name type="common">Dalmatian daisy</name>
    <name type="synonym">Chrysanthemum cinerariifolium</name>
    <dbReference type="NCBI Taxonomy" id="118510"/>
    <lineage>
        <taxon>Eukaryota</taxon>
        <taxon>Viridiplantae</taxon>
        <taxon>Streptophyta</taxon>
        <taxon>Embryophyta</taxon>
        <taxon>Tracheophyta</taxon>
        <taxon>Spermatophyta</taxon>
        <taxon>Magnoliopsida</taxon>
        <taxon>eudicotyledons</taxon>
        <taxon>Gunneridae</taxon>
        <taxon>Pentapetalae</taxon>
        <taxon>asterids</taxon>
        <taxon>campanulids</taxon>
        <taxon>Asterales</taxon>
        <taxon>Asteraceae</taxon>
        <taxon>Asteroideae</taxon>
        <taxon>Anthemideae</taxon>
        <taxon>Anthemidinae</taxon>
        <taxon>Tanacetum</taxon>
    </lineage>
</organism>
<dbReference type="AlphaFoldDB" id="A0A6L2LBY5"/>
<dbReference type="EMBL" id="BKCJ010003879">
    <property type="protein sequence ID" value="GEU57714.1"/>
    <property type="molecule type" value="Genomic_DNA"/>
</dbReference>